<dbReference type="InterPro" id="IPR050143">
    <property type="entry name" value="TRIM/RBCC"/>
</dbReference>
<dbReference type="SUPFAM" id="SSF49899">
    <property type="entry name" value="Concanavalin A-like lectins/glucanases"/>
    <property type="match status" value="1"/>
</dbReference>
<keyword evidence="3" id="KW-1185">Reference proteome</keyword>
<dbReference type="PANTHER" id="PTHR24103">
    <property type="entry name" value="E3 UBIQUITIN-PROTEIN LIGASE TRIM"/>
    <property type="match status" value="1"/>
</dbReference>
<evidence type="ECO:0000256" key="1">
    <source>
        <dbReference type="SAM" id="Coils"/>
    </source>
</evidence>
<proteinExistence type="predicted"/>
<evidence type="ECO:0000313" key="2">
    <source>
        <dbReference type="EMBL" id="KAK5863075.1"/>
    </source>
</evidence>
<dbReference type="Gene3D" id="2.60.120.920">
    <property type="match status" value="1"/>
</dbReference>
<gene>
    <name evidence="2" type="ORF">PBY51_000132</name>
</gene>
<comment type="caution">
    <text evidence="2">The sequence shown here is derived from an EMBL/GenBank/DDBJ whole genome shotgun (WGS) entry which is preliminary data.</text>
</comment>
<dbReference type="EMBL" id="JAUZQC010000011">
    <property type="protein sequence ID" value="KAK5863075.1"/>
    <property type="molecule type" value="Genomic_DNA"/>
</dbReference>
<reference evidence="2 3" key="1">
    <citation type="journal article" date="2023" name="Genes (Basel)">
        <title>Chromosome-Level Genome Assembly and Circadian Gene Repertoire of the Patagonia Blennie Eleginops maclovinus-The Closest Ancestral Proxy of Antarctic Cryonotothenioids.</title>
        <authorList>
            <person name="Cheng C.C."/>
            <person name="Rivera-Colon A.G."/>
            <person name="Minhas B.F."/>
            <person name="Wilson L."/>
            <person name="Rayamajhi N."/>
            <person name="Vargas-Chacoff L."/>
            <person name="Catchen J.M."/>
        </authorList>
    </citation>
    <scope>NUCLEOTIDE SEQUENCE [LARGE SCALE GENOMIC DNA]</scope>
    <source>
        <strain evidence="2">JMC-PN-2008</strain>
    </source>
</reference>
<keyword evidence="1" id="KW-0175">Coiled coil</keyword>
<dbReference type="Proteomes" id="UP001346869">
    <property type="component" value="Unassembled WGS sequence"/>
</dbReference>
<evidence type="ECO:0008006" key="4">
    <source>
        <dbReference type="Google" id="ProtNLM"/>
    </source>
</evidence>
<reference evidence="2 3" key="2">
    <citation type="journal article" date="2023" name="Mol. Biol. Evol.">
        <title>Genomics of Secondarily Temperate Adaptation in the Only Non-Antarctic Icefish.</title>
        <authorList>
            <person name="Rivera-Colon A.G."/>
            <person name="Rayamajhi N."/>
            <person name="Minhas B.F."/>
            <person name="Madrigal G."/>
            <person name="Bilyk K.T."/>
            <person name="Yoon V."/>
            <person name="Hune M."/>
            <person name="Gregory S."/>
            <person name="Cheng C.H.C."/>
            <person name="Catchen J.M."/>
        </authorList>
    </citation>
    <scope>NUCLEOTIDE SEQUENCE [LARGE SCALE GENOMIC DNA]</scope>
    <source>
        <strain evidence="2">JMC-PN-2008</strain>
    </source>
</reference>
<protein>
    <recommendedName>
        <fullName evidence="4">B30.2/SPRY domain-containing protein</fullName>
    </recommendedName>
</protein>
<sequence length="281" mass="31963">MSKNLNAIEKALSESRELEQKIKSVLKTEDSGSLLKSWSEGNSKRTPPRAKDLQVVNDSLCFEPYESHLQFFMWKEMLQVIKPRAELLSLNSDSSDITLSDDGQSLFCNPKTKQANVYCGNCGVHCNSPHLKLLGQKLRPAYGYVNQFPTRASPIPSSNGELVIHTNTEFSSGQHYWEIDVGHRDYWKLGIKDNFLKYESQKYATYCKNNIQKLQEFGNRPRKIGIYLNCTSKTLSFYNADSMTLIHTMTLGSISMPLSTYVAIYINSEEPDRNPLTVCSY</sequence>
<name>A0AAN7XJ96_ELEMC</name>
<dbReference type="InterPro" id="IPR043136">
    <property type="entry name" value="B30.2/SPRY_sf"/>
</dbReference>
<feature type="coiled-coil region" evidence="1">
    <location>
        <begin position="1"/>
        <end position="28"/>
    </location>
</feature>
<dbReference type="AlphaFoldDB" id="A0AAN7XJ96"/>
<evidence type="ECO:0000313" key="3">
    <source>
        <dbReference type="Proteomes" id="UP001346869"/>
    </source>
</evidence>
<accession>A0AAN7XJ96</accession>
<dbReference type="InterPro" id="IPR013320">
    <property type="entry name" value="ConA-like_dom_sf"/>
</dbReference>
<organism evidence="2 3">
    <name type="scientific">Eleginops maclovinus</name>
    <name type="common">Patagonian blennie</name>
    <name type="synonym">Eleginus maclovinus</name>
    <dbReference type="NCBI Taxonomy" id="56733"/>
    <lineage>
        <taxon>Eukaryota</taxon>
        <taxon>Metazoa</taxon>
        <taxon>Chordata</taxon>
        <taxon>Craniata</taxon>
        <taxon>Vertebrata</taxon>
        <taxon>Euteleostomi</taxon>
        <taxon>Actinopterygii</taxon>
        <taxon>Neopterygii</taxon>
        <taxon>Teleostei</taxon>
        <taxon>Neoteleostei</taxon>
        <taxon>Acanthomorphata</taxon>
        <taxon>Eupercaria</taxon>
        <taxon>Perciformes</taxon>
        <taxon>Notothenioidei</taxon>
        <taxon>Eleginopidae</taxon>
        <taxon>Eleginops</taxon>
    </lineage>
</organism>